<sequence length="124" mass="14244">MKVYNFEIEGNHNYYVSEKGILVHNNCEYTTEFIKGFYVRGMTTMENGVYNRTVQGLANYEGKSLFELVKAFENQAINAGMDKVVIKGVDIVETRLMNPRAAEMMGYSYKELSTNSIELIKFLK</sequence>
<dbReference type="NCBIfam" id="TIGR01443">
    <property type="entry name" value="intein_Cterm"/>
    <property type="match status" value="1"/>
</dbReference>
<dbReference type="AlphaFoldDB" id="A0AAD0YYT3"/>
<dbReference type="KEGG" id="cio:CEQ15_22650"/>
<evidence type="ECO:0000313" key="1">
    <source>
        <dbReference type="EMBL" id="AZB19850.1"/>
    </source>
</evidence>
<dbReference type="Proteomes" id="UP000269015">
    <property type="component" value="Chromosome"/>
</dbReference>
<name>A0AAD0YYT3_CHRID</name>
<dbReference type="PROSITE" id="PS50818">
    <property type="entry name" value="INTEIN_C_TER"/>
    <property type="match status" value="1"/>
</dbReference>
<dbReference type="EMBL" id="CP033930">
    <property type="protein sequence ID" value="AZB19850.1"/>
    <property type="molecule type" value="Genomic_DNA"/>
</dbReference>
<proteinExistence type="predicted"/>
<dbReference type="Gene3D" id="2.170.16.10">
    <property type="entry name" value="Hedgehog/Intein (Hint) domain"/>
    <property type="match status" value="1"/>
</dbReference>
<protein>
    <recommendedName>
        <fullName evidence="3">Intein C-terminal splicing domain-containing protein</fullName>
    </recommendedName>
</protein>
<reference evidence="1 2" key="1">
    <citation type="submission" date="2018-11" db="EMBL/GenBank/DDBJ databases">
        <title>Proposal to divide the Flavobacteriaceae and reorganize its genera based on Amino Acid Identity values calculated from whole genome sequences.</title>
        <authorList>
            <person name="Nicholson A.C."/>
            <person name="Gulvik C.A."/>
            <person name="Whitney A.M."/>
            <person name="Humrighouse B.W."/>
            <person name="Bell M."/>
            <person name="Holmes B."/>
            <person name="Steigerwalt A.G."/>
            <person name="Villarma A."/>
            <person name="Sheth M."/>
            <person name="Batra D."/>
            <person name="Pryor J."/>
            <person name="Bernardet J.-F."/>
            <person name="Hugo C."/>
            <person name="Kampfer P."/>
            <person name="Newman J."/>
            <person name="McQuiston J.R."/>
        </authorList>
    </citation>
    <scope>NUCLEOTIDE SEQUENCE [LARGE SCALE GENOMIC DNA]</scope>
    <source>
        <strain evidence="1 2">H5559</strain>
    </source>
</reference>
<evidence type="ECO:0008006" key="3">
    <source>
        <dbReference type="Google" id="ProtNLM"/>
    </source>
</evidence>
<accession>A0AAD0YYT3</accession>
<gene>
    <name evidence="1" type="ORF">EG352_19840</name>
</gene>
<organism evidence="1 2">
    <name type="scientific">Chryseobacterium indologenes</name>
    <name type="common">Flavobacterium indologenes</name>
    <dbReference type="NCBI Taxonomy" id="253"/>
    <lineage>
        <taxon>Bacteria</taxon>
        <taxon>Pseudomonadati</taxon>
        <taxon>Bacteroidota</taxon>
        <taxon>Flavobacteriia</taxon>
        <taxon>Flavobacteriales</taxon>
        <taxon>Weeksellaceae</taxon>
        <taxon>Chryseobacterium group</taxon>
        <taxon>Chryseobacterium</taxon>
    </lineage>
</organism>
<evidence type="ECO:0000313" key="2">
    <source>
        <dbReference type="Proteomes" id="UP000269015"/>
    </source>
</evidence>
<dbReference type="InterPro" id="IPR030934">
    <property type="entry name" value="Intein_C"/>
</dbReference>